<dbReference type="GO" id="GO:0016787">
    <property type="term" value="F:hydrolase activity"/>
    <property type="evidence" value="ECO:0007669"/>
    <property type="project" value="UniProtKB-KW"/>
</dbReference>
<dbReference type="PANTHER" id="PTHR43309">
    <property type="entry name" value="5-OXOPROLINASE SUBUNIT C"/>
    <property type="match status" value="1"/>
</dbReference>
<dbReference type="Proteomes" id="UP000199302">
    <property type="component" value="Unassembled WGS sequence"/>
</dbReference>
<proteinExistence type="predicted"/>
<dbReference type="SMART" id="SM00797">
    <property type="entry name" value="AHS2"/>
    <property type="match status" value="1"/>
</dbReference>
<dbReference type="RefSeq" id="WP_092076729.1">
    <property type="nucleotide sequence ID" value="NZ_FOYI01000002.1"/>
</dbReference>
<feature type="domain" description="Carboxyltransferase" evidence="4">
    <location>
        <begin position="26"/>
        <end position="301"/>
    </location>
</feature>
<dbReference type="Gene3D" id="2.40.100.10">
    <property type="entry name" value="Cyclophilin-like"/>
    <property type="match status" value="1"/>
</dbReference>
<keyword evidence="2 5" id="KW-0378">Hydrolase</keyword>
<reference evidence="5 6" key="1">
    <citation type="submission" date="2016-10" db="EMBL/GenBank/DDBJ databases">
        <authorList>
            <person name="de Groot N.N."/>
        </authorList>
    </citation>
    <scope>NUCLEOTIDE SEQUENCE [LARGE SCALE GENOMIC DNA]</scope>
    <source>
        <strain evidence="6">KMM 9023,NRIC 0796,JCM 17311,KCTC 23692</strain>
    </source>
</reference>
<keyword evidence="6" id="KW-1185">Reference proteome</keyword>
<keyword evidence="3" id="KW-0067">ATP-binding</keyword>
<evidence type="ECO:0000256" key="2">
    <source>
        <dbReference type="ARBA" id="ARBA00022801"/>
    </source>
</evidence>
<organism evidence="5 6">
    <name type="scientific">Poseidonocella sedimentorum</name>
    <dbReference type="NCBI Taxonomy" id="871652"/>
    <lineage>
        <taxon>Bacteria</taxon>
        <taxon>Pseudomonadati</taxon>
        <taxon>Pseudomonadota</taxon>
        <taxon>Alphaproteobacteria</taxon>
        <taxon>Rhodobacterales</taxon>
        <taxon>Roseobacteraceae</taxon>
        <taxon>Poseidonocella</taxon>
    </lineage>
</organism>
<protein>
    <submittedName>
        <fullName evidence="5">Allophanate hydrolase subunit 2</fullName>
    </submittedName>
</protein>
<dbReference type="Pfam" id="PF02626">
    <property type="entry name" value="CT_A_B"/>
    <property type="match status" value="1"/>
</dbReference>
<dbReference type="PANTHER" id="PTHR43309:SF3">
    <property type="entry name" value="5-OXOPROLINASE SUBUNIT C"/>
    <property type="match status" value="1"/>
</dbReference>
<dbReference type="InterPro" id="IPR052708">
    <property type="entry name" value="PxpC"/>
</dbReference>
<dbReference type="EMBL" id="FOYI01000002">
    <property type="protein sequence ID" value="SFR00299.1"/>
    <property type="molecule type" value="Genomic_DNA"/>
</dbReference>
<evidence type="ECO:0000256" key="1">
    <source>
        <dbReference type="ARBA" id="ARBA00022741"/>
    </source>
</evidence>
<evidence type="ECO:0000259" key="4">
    <source>
        <dbReference type="SMART" id="SM00797"/>
    </source>
</evidence>
<name>A0A1I6D492_9RHOB</name>
<evidence type="ECO:0000313" key="6">
    <source>
        <dbReference type="Proteomes" id="UP000199302"/>
    </source>
</evidence>
<gene>
    <name evidence="5" type="ORF">SAMN04515673_102131</name>
</gene>
<dbReference type="InterPro" id="IPR029000">
    <property type="entry name" value="Cyclophilin-like_dom_sf"/>
</dbReference>
<dbReference type="InterPro" id="IPR003778">
    <property type="entry name" value="CT_A_B"/>
</dbReference>
<sequence length="336" mass="34322">MSAALTVHRIGPAASVQDGGRPGLLASGLARGGALDRRALAEAAALLGARSPLAGLELPGTGGAFSVDAPITFALTGAPMAARIDGRALAWSATHRLHPGEGLEIGAVRRGAVGYLTPAGSIDSAPLLGSRSAHIAAGLGRWLAPGDSLPCATAPGDEALAGRLLSPEDRFSGGVLRVLPGPQTGLFPAPLRAAFAGARFRIGPRTNRQAAELLCPDWQPNHHAGDLVSDIIGPGDIQITGDGTPFVLLAECQTIGGYPRIGTVHPADLPTLVQSGSDAALSFRFTAEEDAPAWVPEAEEIAALARRITPLRRDPATMPDLLSYQLISGVTAGDDA</sequence>
<dbReference type="AlphaFoldDB" id="A0A1I6D492"/>
<dbReference type="OrthoDB" id="9768696at2"/>
<evidence type="ECO:0000313" key="5">
    <source>
        <dbReference type="EMBL" id="SFR00299.1"/>
    </source>
</evidence>
<dbReference type="GO" id="GO:0005524">
    <property type="term" value="F:ATP binding"/>
    <property type="evidence" value="ECO:0007669"/>
    <property type="project" value="UniProtKB-KW"/>
</dbReference>
<accession>A0A1I6D492</accession>
<keyword evidence="1" id="KW-0547">Nucleotide-binding</keyword>
<dbReference type="STRING" id="871652.SAMN04515673_102131"/>
<evidence type="ECO:0000256" key="3">
    <source>
        <dbReference type="ARBA" id="ARBA00022840"/>
    </source>
</evidence>